<dbReference type="InterPro" id="IPR034660">
    <property type="entry name" value="DinB/YfiT-like"/>
</dbReference>
<dbReference type="PANTHER" id="PTHR36922:SF1">
    <property type="entry name" value="DUF1993 DOMAIN-CONTAINING PROTEIN"/>
    <property type="match status" value="1"/>
</dbReference>
<evidence type="ECO:0000313" key="1">
    <source>
        <dbReference type="EMBL" id="KAF2710146.1"/>
    </source>
</evidence>
<dbReference type="Proteomes" id="UP000799428">
    <property type="component" value="Unassembled WGS sequence"/>
</dbReference>
<gene>
    <name evidence="1" type="ORF">K504DRAFT_466572</name>
</gene>
<dbReference type="PANTHER" id="PTHR36922">
    <property type="entry name" value="BLL2446 PROTEIN"/>
    <property type="match status" value="1"/>
</dbReference>
<dbReference type="EMBL" id="MU005769">
    <property type="protein sequence ID" value="KAF2710146.1"/>
    <property type="molecule type" value="Genomic_DNA"/>
</dbReference>
<dbReference type="Pfam" id="PF09351">
    <property type="entry name" value="DUF1993"/>
    <property type="match status" value="1"/>
</dbReference>
<keyword evidence="2" id="KW-1185">Reference proteome</keyword>
<protein>
    <submittedName>
        <fullName evidence="1">Uncharacterized protein</fullName>
    </submittedName>
</protein>
<dbReference type="OrthoDB" id="3724345at2759"/>
<dbReference type="InterPro" id="IPR018531">
    <property type="entry name" value="DUF1993"/>
</dbReference>
<accession>A0A6G1KB92</accession>
<sequence length="188" mass="21094">MPFIFRDVALNPLIRGLHNLTHILTKGEAHAIAAGIDPNEYINGRLAPDMFTLSEQIHYATKELELLVSRITGVESLSLPDVETTFPELLARVKKTVEYLEGIDASAFEGLEEKEVVFHTNGLPGSGIRFEGRFEAKDYVMYFAHPNFWFHVTTAYGILRHKGVDLGKIDFLHGAMLDSIKVVPVEEK</sequence>
<reference evidence="1" key="1">
    <citation type="journal article" date="2020" name="Stud. Mycol.">
        <title>101 Dothideomycetes genomes: a test case for predicting lifestyles and emergence of pathogens.</title>
        <authorList>
            <person name="Haridas S."/>
            <person name="Albert R."/>
            <person name="Binder M."/>
            <person name="Bloem J."/>
            <person name="Labutti K."/>
            <person name="Salamov A."/>
            <person name="Andreopoulos B."/>
            <person name="Baker S."/>
            <person name="Barry K."/>
            <person name="Bills G."/>
            <person name="Bluhm B."/>
            <person name="Cannon C."/>
            <person name="Castanera R."/>
            <person name="Culley D."/>
            <person name="Daum C."/>
            <person name="Ezra D."/>
            <person name="Gonzalez J."/>
            <person name="Henrissat B."/>
            <person name="Kuo A."/>
            <person name="Liang C."/>
            <person name="Lipzen A."/>
            <person name="Lutzoni F."/>
            <person name="Magnuson J."/>
            <person name="Mondo S."/>
            <person name="Nolan M."/>
            <person name="Ohm R."/>
            <person name="Pangilinan J."/>
            <person name="Park H.-J."/>
            <person name="Ramirez L."/>
            <person name="Alfaro M."/>
            <person name="Sun H."/>
            <person name="Tritt A."/>
            <person name="Yoshinaga Y."/>
            <person name="Zwiers L.-H."/>
            <person name="Turgeon B."/>
            <person name="Goodwin S."/>
            <person name="Spatafora J."/>
            <person name="Crous P."/>
            <person name="Grigoriev I."/>
        </authorList>
    </citation>
    <scope>NUCLEOTIDE SEQUENCE</scope>
    <source>
        <strain evidence="1">CBS 279.74</strain>
    </source>
</reference>
<organism evidence="1 2">
    <name type="scientific">Pleomassaria siparia CBS 279.74</name>
    <dbReference type="NCBI Taxonomy" id="1314801"/>
    <lineage>
        <taxon>Eukaryota</taxon>
        <taxon>Fungi</taxon>
        <taxon>Dikarya</taxon>
        <taxon>Ascomycota</taxon>
        <taxon>Pezizomycotina</taxon>
        <taxon>Dothideomycetes</taxon>
        <taxon>Pleosporomycetidae</taxon>
        <taxon>Pleosporales</taxon>
        <taxon>Pleomassariaceae</taxon>
        <taxon>Pleomassaria</taxon>
    </lineage>
</organism>
<dbReference type="AlphaFoldDB" id="A0A6G1KB92"/>
<evidence type="ECO:0000313" key="2">
    <source>
        <dbReference type="Proteomes" id="UP000799428"/>
    </source>
</evidence>
<name>A0A6G1KB92_9PLEO</name>
<dbReference type="SUPFAM" id="SSF109854">
    <property type="entry name" value="DinB/YfiT-like putative metalloenzymes"/>
    <property type="match status" value="1"/>
</dbReference>
<dbReference type="Gene3D" id="1.20.120.450">
    <property type="entry name" value="dinb family like domain"/>
    <property type="match status" value="1"/>
</dbReference>
<proteinExistence type="predicted"/>